<comment type="caution">
    <text evidence="1">The sequence shown here is derived from an EMBL/GenBank/DDBJ whole genome shotgun (WGS) entry which is preliminary data.</text>
</comment>
<accession>A0ABW9IUX7</accession>
<dbReference type="RefSeq" id="WP_369280439.1">
    <property type="nucleotide sequence ID" value="NZ_JBJVMW010000031.1"/>
</dbReference>
<reference evidence="1 2" key="1">
    <citation type="submission" date="2024-12" db="EMBL/GenBank/DDBJ databases">
        <title>Forecasting of Potato common scab and diversities of Pathogenic streptomyces spp. in china.</title>
        <authorList>
            <person name="Handique U."/>
            <person name="Wu J."/>
        </authorList>
    </citation>
    <scope>NUCLEOTIDE SEQUENCE [LARGE SCALE GENOMIC DNA]</scope>
    <source>
        <strain evidence="1 2">ZRIMU1585</strain>
    </source>
</reference>
<evidence type="ECO:0000313" key="2">
    <source>
        <dbReference type="Proteomes" id="UP001631993"/>
    </source>
</evidence>
<dbReference type="SUPFAM" id="SSF48403">
    <property type="entry name" value="Ankyrin repeat"/>
    <property type="match status" value="1"/>
</dbReference>
<dbReference type="InterPro" id="IPR016024">
    <property type="entry name" value="ARM-type_fold"/>
</dbReference>
<name>A0ABW9IUX7_STRGJ</name>
<gene>
    <name evidence="1" type="ORF">ACKI1S_38810</name>
</gene>
<sequence>MGTGTASDATDGEAGLLSAVGAGDTALVKRLLQEDSDPGLREAAFCLAVRTYAGDIAQLLLQYGADAGRCGPEELLPLRDAVESGSPALVEALLDQRIRGRYPQTELLEMRDLARRRHEMGAGAELRRRTGAEEALVHTRVQDDEYYRVGELTLGGRSVRDGHAAILTDLEELLGIRASFEELMARALHHDQDHTAWGRATILLAHRRDRETWEAAAALRTRPGPSHRLFGAEVLRLTHLFDDSDEDAFAGPALDIFTDWSRTETDLAVLTEVLNALGEQADSRAQKALLAHAGHPDAGVRRMVAAGLGGWRELPDVTDRVREALLVLMTDVDTAVRRDACLRVAQGSDRAPVLVEAMAALLGDPDRQVQVAAVHGLALHNDERCVEAARRLRPPRPGGSSEEHYLDAVWRYEWRRDGR</sequence>
<keyword evidence="2" id="KW-1185">Reference proteome</keyword>
<dbReference type="InterPro" id="IPR011989">
    <property type="entry name" value="ARM-like"/>
</dbReference>
<dbReference type="InterPro" id="IPR002110">
    <property type="entry name" value="Ankyrin_rpt"/>
</dbReference>
<dbReference type="Gene3D" id="1.25.10.10">
    <property type="entry name" value="Leucine-rich Repeat Variant"/>
    <property type="match status" value="1"/>
</dbReference>
<dbReference type="Pfam" id="PF12796">
    <property type="entry name" value="Ank_2"/>
    <property type="match status" value="1"/>
</dbReference>
<dbReference type="Proteomes" id="UP001631993">
    <property type="component" value="Unassembled WGS sequence"/>
</dbReference>
<dbReference type="EMBL" id="JBJVNE010000025">
    <property type="protein sequence ID" value="MFM9652073.1"/>
    <property type="molecule type" value="Genomic_DNA"/>
</dbReference>
<dbReference type="Gene3D" id="1.25.40.20">
    <property type="entry name" value="Ankyrin repeat-containing domain"/>
    <property type="match status" value="1"/>
</dbReference>
<organism evidence="1 2">
    <name type="scientific">Streptomyces galilaeus</name>
    <dbReference type="NCBI Taxonomy" id="33899"/>
    <lineage>
        <taxon>Bacteria</taxon>
        <taxon>Bacillati</taxon>
        <taxon>Actinomycetota</taxon>
        <taxon>Actinomycetes</taxon>
        <taxon>Kitasatosporales</taxon>
        <taxon>Streptomycetaceae</taxon>
        <taxon>Streptomyces</taxon>
    </lineage>
</organism>
<proteinExistence type="predicted"/>
<dbReference type="SUPFAM" id="SSF48371">
    <property type="entry name" value="ARM repeat"/>
    <property type="match status" value="1"/>
</dbReference>
<evidence type="ECO:0000313" key="1">
    <source>
        <dbReference type="EMBL" id="MFM9652073.1"/>
    </source>
</evidence>
<dbReference type="InterPro" id="IPR036770">
    <property type="entry name" value="Ankyrin_rpt-contain_sf"/>
</dbReference>
<protein>
    <submittedName>
        <fullName evidence="1">Ankyrin repeat domain-containing protein</fullName>
    </submittedName>
</protein>